<comment type="caution">
    <text evidence="1">The sequence shown here is derived from an EMBL/GenBank/DDBJ whole genome shotgun (WGS) entry which is preliminary data.</text>
</comment>
<keyword evidence="2" id="KW-1185">Reference proteome</keyword>
<proteinExistence type="predicted"/>
<sequence length="49" mass="6018">MDYYKRLIIKIMERSLVGNDDFILKKLKQGRDLNQEEMRYLEELLDNIL</sequence>
<evidence type="ECO:0000313" key="1">
    <source>
        <dbReference type="EMBL" id="MDK9580350.1"/>
    </source>
</evidence>
<accession>A0ABT7HL44</accession>
<evidence type="ECO:0000313" key="2">
    <source>
        <dbReference type="Proteomes" id="UP001225134"/>
    </source>
</evidence>
<dbReference type="EMBL" id="JASSPP010000002">
    <property type="protein sequence ID" value="MDK9580350.1"/>
    <property type="molecule type" value="Genomic_DNA"/>
</dbReference>
<organism evidence="1 2">
    <name type="scientific">Sneathia sanguinegens</name>
    <dbReference type="NCBI Taxonomy" id="40543"/>
    <lineage>
        <taxon>Bacteria</taxon>
        <taxon>Fusobacteriati</taxon>
        <taxon>Fusobacteriota</taxon>
        <taxon>Fusobacteriia</taxon>
        <taxon>Fusobacteriales</taxon>
        <taxon>Leptotrichiaceae</taxon>
        <taxon>Sneathia</taxon>
    </lineage>
</organism>
<dbReference type="RefSeq" id="WP_285152705.1">
    <property type="nucleotide sequence ID" value="NZ_JASSPP010000002.1"/>
</dbReference>
<reference evidence="1 2" key="1">
    <citation type="submission" date="2023-06" db="EMBL/GenBank/DDBJ databases">
        <title>Antibody response to the Sneathia vaginalis cytopathogenic toxin A during pregnancy.</title>
        <authorList>
            <person name="Mccoy Z.T."/>
            <person name="Serrano M.G."/>
            <person name="Spaine K."/>
            <person name="Edwards D.J."/>
            <person name="Buck G.A."/>
            <person name="Jefferson K."/>
        </authorList>
    </citation>
    <scope>NUCLEOTIDE SEQUENCE [LARGE SCALE GENOMIC DNA]</scope>
    <source>
        <strain evidence="1 2">CCUG 42621</strain>
    </source>
</reference>
<name>A0ABT7HL44_9FUSO</name>
<gene>
    <name evidence="1" type="ORF">QQA45_02290</name>
</gene>
<evidence type="ECO:0008006" key="3">
    <source>
        <dbReference type="Google" id="ProtNLM"/>
    </source>
</evidence>
<protein>
    <recommendedName>
        <fullName evidence="3">FAD assembly factor SdhE</fullName>
    </recommendedName>
</protein>
<dbReference type="Proteomes" id="UP001225134">
    <property type="component" value="Unassembled WGS sequence"/>
</dbReference>